<keyword evidence="3" id="KW-1185">Reference proteome</keyword>
<evidence type="ECO:0000256" key="1">
    <source>
        <dbReference type="SAM" id="Phobius"/>
    </source>
</evidence>
<dbReference type="EMBL" id="LR214951">
    <property type="protein sequence ID" value="VEU59422.1"/>
    <property type="molecule type" value="Genomic_DNA"/>
</dbReference>
<sequence length="584" mass="68036">MQKYKKIIGLIIGIFSLILGISFLTVYKIKRPFKPLVLNYQAYMKPELRNNFEKDFTYHEFGDLSEFQKLLQDNRVIGGVSSDFAIAKDAKKGLIKKVNYAYLFKNNQELSNKFKSKDLKIRREAFKTIAREQTLEHLDKYNQFLYKEIDGKKVYDLDGDGVEDQLWEYTIPYYIQDKVIVYTVGDYDENGEKKPLKSNIASWDNKTKEDIRENGINFDDQSFLGIFKTLRSYGYQNFGWTEAMRDNLLLGSEKISLDKKNFDFYSGKVESDNQSDFSYKKQINSFTTIVKEATGEALNNTKHNVFIPNGLELLATVIDNKKPTSVVYLYNGDAIDAFYSKDNFSTVEDGQAIKIVRPKNNLTLLDGWVFSKNITNEHEEKLLDKLYENIYYLEDRSIDEMLLESLEKVEYSEIQDEEGNWIKISGEGYTINFELLNSLANFDYVNYTPSLKNSYFLIEKLYFNDAVKTARISENDEEVYLLIDKRLDVDEKNDNSKVNIDFNVLKNIENITLDDIKTEAEENSTKLALNIYKSQQKYQTKNGFSVDEDTDENNIYEVNYAFLQPVNDSLESEIQTYYNLKVKG</sequence>
<dbReference type="OrthoDB" id="403918at2"/>
<keyword evidence="1" id="KW-1133">Transmembrane helix</keyword>
<reference evidence="2 3" key="1">
    <citation type="submission" date="2019-01" db="EMBL/GenBank/DDBJ databases">
        <authorList>
            <consortium name="Pathogen Informatics"/>
        </authorList>
    </citation>
    <scope>NUCLEOTIDE SEQUENCE [LARGE SCALE GENOMIC DNA]</scope>
    <source>
        <strain evidence="2 3">NCTC10166</strain>
    </source>
</reference>
<accession>A0A449A5B8</accession>
<dbReference type="Pfam" id="PF02030">
    <property type="entry name" value="Lipoprotein_8"/>
    <property type="match status" value="1"/>
</dbReference>
<name>A0A449A5B8_9BACT</name>
<proteinExistence type="predicted"/>
<protein>
    <submittedName>
        <fullName evidence="2">Uncharacterized protein</fullName>
    </submittedName>
</protein>
<gene>
    <name evidence="2" type="ORF">NCTC10166_00393</name>
</gene>
<organism evidence="2 3">
    <name type="scientific">Mesomycoplasma neurolyticum</name>
    <dbReference type="NCBI Taxonomy" id="2120"/>
    <lineage>
        <taxon>Bacteria</taxon>
        <taxon>Bacillati</taxon>
        <taxon>Mycoplasmatota</taxon>
        <taxon>Mycoplasmoidales</taxon>
        <taxon>Metamycoplasmataceae</taxon>
        <taxon>Mesomycoplasma</taxon>
    </lineage>
</organism>
<feature type="transmembrane region" description="Helical" evidence="1">
    <location>
        <begin position="7"/>
        <end position="27"/>
    </location>
</feature>
<dbReference type="RefSeq" id="WP_129719811.1">
    <property type="nucleotide sequence ID" value="NZ_LR214951.1"/>
</dbReference>
<evidence type="ECO:0000313" key="3">
    <source>
        <dbReference type="Proteomes" id="UP000289440"/>
    </source>
</evidence>
<dbReference type="Proteomes" id="UP000289440">
    <property type="component" value="Chromosome"/>
</dbReference>
<dbReference type="KEGG" id="mnu:NCTC10166_00393"/>
<keyword evidence="1" id="KW-0812">Transmembrane</keyword>
<keyword evidence="1" id="KW-0472">Membrane</keyword>
<dbReference type="AlphaFoldDB" id="A0A449A5B8"/>
<evidence type="ECO:0000313" key="2">
    <source>
        <dbReference type="EMBL" id="VEU59422.1"/>
    </source>
</evidence>